<dbReference type="OrthoDB" id="218695at2"/>
<dbReference type="GO" id="GO:0004197">
    <property type="term" value="F:cysteine-type endopeptidase activity"/>
    <property type="evidence" value="ECO:0007669"/>
    <property type="project" value="InterPro"/>
</dbReference>
<reference evidence="6 7" key="1">
    <citation type="submission" date="2019-06" db="EMBL/GenBank/DDBJ databases">
        <title>Whole genome shotgun sequence of Streptomyces gardneri NBRC 12865.</title>
        <authorList>
            <person name="Hosoyama A."/>
            <person name="Uohara A."/>
            <person name="Ohji S."/>
            <person name="Ichikawa N."/>
        </authorList>
    </citation>
    <scope>NUCLEOTIDE SEQUENCE [LARGE SCALE GENOMIC DNA]</scope>
    <source>
        <strain evidence="6 7">NBRC 12865</strain>
    </source>
</reference>
<feature type="repeat" description="WD" evidence="3">
    <location>
        <begin position="928"/>
        <end position="963"/>
    </location>
</feature>
<dbReference type="InterPro" id="IPR027417">
    <property type="entry name" value="P-loop_NTPase"/>
</dbReference>
<feature type="region of interest" description="Disordered" evidence="4">
    <location>
        <begin position="482"/>
        <end position="501"/>
    </location>
</feature>
<comment type="caution">
    <text evidence="6">The sequence shown here is derived from an EMBL/GenBank/DDBJ whole genome shotgun (WGS) entry which is preliminary data.</text>
</comment>
<accession>A0A4Y3RG21</accession>
<feature type="repeat" description="WD" evidence="3">
    <location>
        <begin position="884"/>
        <end position="927"/>
    </location>
</feature>
<dbReference type="PROSITE" id="PS50208">
    <property type="entry name" value="CASPASE_P20"/>
    <property type="match status" value="1"/>
</dbReference>
<dbReference type="SUPFAM" id="SSF50978">
    <property type="entry name" value="WD40 repeat-like"/>
    <property type="match status" value="2"/>
</dbReference>
<dbReference type="PROSITE" id="PS50294">
    <property type="entry name" value="WD_REPEATS_REGION"/>
    <property type="match status" value="2"/>
</dbReference>
<organism evidence="6 7">
    <name type="scientific">Streptomyces gardneri</name>
    <dbReference type="NCBI Taxonomy" id="66892"/>
    <lineage>
        <taxon>Bacteria</taxon>
        <taxon>Bacillati</taxon>
        <taxon>Actinomycetota</taxon>
        <taxon>Actinomycetes</taxon>
        <taxon>Kitasatosporales</taxon>
        <taxon>Streptomycetaceae</taxon>
        <taxon>Streptomyces</taxon>
    </lineage>
</organism>
<keyword evidence="2" id="KW-0677">Repeat</keyword>
<dbReference type="SMART" id="SM00320">
    <property type="entry name" value="WD40"/>
    <property type="match status" value="12"/>
</dbReference>
<dbReference type="CDD" id="cd00200">
    <property type="entry name" value="WD40"/>
    <property type="match status" value="2"/>
</dbReference>
<feature type="repeat" description="WD" evidence="3">
    <location>
        <begin position="837"/>
        <end position="873"/>
    </location>
</feature>
<feature type="repeat" description="WD" evidence="3">
    <location>
        <begin position="1024"/>
        <end position="1067"/>
    </location>
</feature>
<feature type="repeat" description="WD" evidence="3">
    <location>
        <begin position="1249"/>
        <end position="1292"/>
    </location>
</feature>
<dbReference type="Pfam" id="PF00656">
    <property type="entry name" value="Peptidase_C14"/>
    <property type="match status" value="1"/>
</dbReference>
<dbReference type="InterPro" id="IPR001680">
    <property type="entry name" value="WD40_rpt"/>
</dbReference>
<name>A0A4Y3RG21_9ACTN</name>
<dbReference type="InterPro" id="IPR011600">
    <property type="entry name" value="Pept_C14_caspase"/>
</dbReference>
<feature type="repeat" description="WD" evidence="3">
    <location>
        <begin position="1205"/>
        <end position="1248"/>
    </location>
</feature>
<evidence type="ECO:0000256" key="4">
    <source>
        <dbReference type="SAM" id="MobiDB-lite"/>
    </source>
</evidence>
<dbReference type="PANTHER" id="PTHR22847:SF637">
    <property type="entry name" value="WD REPEAT DOMAIN 5B"/>
    <property type="match status" value="1"/>
</dbReference>
<feature type="repeat" description="WD" evidence="3">
    <location>
        <begin position="790"/>
        <end position="825"/>
    </location>
</feature>
<evidence type="ECO:0000256" key="2">
    <source>
        <dbReference type="ARBA" id="ARBA00022737"/>
    </source>
</evidence>
<keyword evidence="1 3" id="KW-0853">WD repeat</keyword>
<dbReference type="Gene3D" id="2.130.10.10">
    <property type="entry name" value="YVTN repeat-like/Quinoprotein amine dehydrogenase"/>
    <property type="match status" value="4"/>
</dbReference>
<keyword evidence="7" id="KW-1185">Reference proteome</keyword>
<evidence type="ECO:0000259" key="5">
    <source>
        <dbReference type="PROSITE" id="PS50208"/>
    </source>
</evidence>
<dbReference type="InterPro" id="IPR020472">
    <property type="entry name" value="WD40_PAC1"/>
</dbReference>
<dbReference type="Proteomes" id="UP000315226">
    <property type="component" value="Unassembled WGS sequence"/>
</dbReference>
<dbReference type="EMBL" id="BJMN01000010">
    <property type="protein sequence ID" value="GEB55848.1"/>
    <property type="molecule type" value="Genomic_DNA"/>
</dbReference>
<evidence type="ECO:0000313" key="6">
    <source>
        <dbReference type="EMBL" id="GEB55848.1"/>
    </source>
</evidence>
<gene>
    <name evidence="6" type="ORF">SGA01_14530</name>
</gene>
<dbReference type="InterPro" id="IPR001309">
    <property type="entry name" value="Pept_C14_p20"/>
</dbReference>
<dbReference type="InterPro" id="IPR036322">
    <property type="entry name" value="WD40_repeat_dom_sf"/>
</dbReference>
<evidence type="ECO:0000256" key="3">
    <source>
        <dbReference type="PROSITE-ProRule" id="PRU00221"/>
    </source>
</evidence>
<feature type="repeat" description="WD" evidence="3">
    <location>
        <begin position="1293"/>
        <end position="1336"/>
    </location>
</feature>
<feature type="domain" description="Caspase family p20" evidence="5">
    <location>
        <begin position="15"/>
        <end position="97"/>
    </location>
</feature>
<dbReference type="PROSITE" id="PS00678">
    <property type="entry name" value="WD_REPEATS_1"/>
    <property type="match status" value="8"/>
</dbReference>
<dbReference type="Gene3D" id="3.40.50.1460">
    <property type="match status" value="1"/>
</dbReference>
<sequence length="1413" mass="150886">MAYAMTAGVGAEDAGRRFLLTVGVRHYQDETISDLTGVTADVEKVRGLFRPMGYETVLPALSTDPTADEVRRGIDRWTTAAELGPRDVVLLYFAGHGVHSVDRHYLLFSDTERGLWDGTALASEDFGRPLIRSAVGHLLIVLDTCFAGAGTADITSLAASLARTRSPEPAGRWLMAAARGKERATENAFVSALTHVLAHPKAGARQEFVSVRDVTRGINGYFAEHHPAQHARYTTVDSDGHAPFFPNPAFLPGLPANDLDVRTMARLRQESRGHFDPRGRGVGHAAEAGDFFRGRRAALASIAAWLAADTHDRRAKVVTGDPGSGKSAVLGRVLRLSDPDERSTTVAADDTLPPGNPEVLALHARRRTCEELTARMAAALGLPTASLDELLQGVSERQRPLTVVIDALDEAGPAGDATEAKRVARELCLPLSTLPAVRLLIGTRRPVVPHLGRAVDVLDLDVERWNEPSDMIEYASDLILGGGPADTDGSGPPPAPGAEPDPARVAWASLVARGIAARAGNCFLVARMTARAVVDGRLDIDVTRPGWEELLPRDAVDAFDAYLDSFGDSARLVRRLLRPLAYAQGRGLPWSTVWAPVAAALSGKSCSDEDVQWLLETAGSYIIEESTSYGSAYRLFHESLASALRSPGRDAEAHQSIAGALTADVTVDPWTGEREWGTAHGYIKEHLAAHAAAGGALDPLLQDTDYLIHARPDALVRVLGQARGSAARRAAGIYRASVSIHRRVSPQERSDVLAIDAARSRQPVLSERFARSRPWKPRWATTGLAQGPASSGHTEPVHAVSSGTFGGRLHIVTASHDETVRVWELPDLMTPELRATLSGHRAPVRALATAEVGGNRCVLTGASDHTVRLWNLSDPSDPALLAVLEGHTGPVRSIASVALDGRPHALTASDDGSVVLWDLDVRRRRATLTGHDSGVRSVDCAVLDGRPIAVTAGHDGTVRAWDLADGAGGHESRVLFTGSRPVLCVAWTVVDGSPAVVHGDHSGLVRLQSLSGDGEPVTGEPVHLSGHTGPVRAVSCTTLDGRPHAVTAADDGTVRIWNLSTHETRSVLSAKNEWVRGLEVFHVAGNPYAFARPDDHTTRLWDLRTGTMRATLSGRSSWVRTVTPVRTGGGRHLLVGGDDRTARVWDVGGEPFSGAEPVATFQDHTDWVRASDSIEVDGVALAVTGGNDGTLRVWEHHTGLPRHVLQGHSGCVRGVACAVVDGRPAAVTVGEDRTVRVWDVRTGAALFTLPGHDDWVCAVSCTTVGGVPFAVTAGDDATVRLWDLRNREGTAVLRGHQGWVRAVACLDVDGRPHAVTAGHDGTLRLWDLASPRHAARIAEGSGPLWAVASGVWQGQPHVVATGRDRVVRVWRLQDRGLVSQVRLPLTCDTLAVADRDLVLGMRSDTVVLSPADV</sequence>
<dbReference type="PROSITE" id="PS50082">
    <property type="entry name" value="WD_REPEATS_2"/>
    <property type="match status" value="9"/>
</dbReference>
<dbReference type="RefSeq" id="WP_141294459.1">
    <property type="nucleotide sequence ID" value="NZ_BJMN01000010.1"/>
</dbReference>
<dbReference type="Pfam" id="PF00400">
    <property type="entry name" value="WD40"/>
    <property type="match status" value="10"/>
</dbReference>
<dbReference type="PANTHER" id="PTHR22847">
    <property type="entry name" value="WD40 REPEAT PROTEIN"/>
    <property type="match status" value="1"/>
</dbReference>
<dbReference type="InterPro" id="IPR015943">
    <property type="entry name" value="WD40/YVTN_repeat-like_dom_sf"/>
</dbReference>
<dbReference type="PRINTS" id="PR00320">
    <property type="entry name" value="GPROTEINBRPT"/>
</dbReference>
<dbReference type="SUPFAM" id="SSF52129">
    <property type="entry name" value="Caspase-like"/>
    <property type="match status" value="1"/>
</dbReference>
<evidence type="ECO:0000256" key="1">
    <source>
        <dbReference type="ARBA" id="ARBA00022574"/>
    </source>
</evidence>
<feature type="repeat" description="WD" evidence="3">
    <location>
        <begin position="1112"/>
        <end position="1147"/>
    </location>
</feature>
<protein>
    <recommendedName>
        <fullName evidence="5">Caspase family p20 domain-containing protein</fullName>
    </recommendedName>
</protein>
<proteinExistence type="predicted"/>
<dbReference type="InterPro" id="IPR029030">
    <property type="entry name" value="Caspase-like_dom_sf"/>
</dbReference>
<dbReference type="InterPro" id="IPR019775">
    <property type="entry name" value="WD40_repeat_CS"/>
</dbReference>
<evidence type="ECO:0000313" key="7">
    <source>
        <dbReference type="Proteomes" id="UP000315226"/>
    </source>
</evidence>
<dbReference type="GO" id="GO:0006508">
    <property type="term" value="P:proteolysis"/>
    <property type="evidence" value="ECO:0007669"/>
    <property type="project" value="InterPro"/>
</dbReference>
<dbReference type="SUPFAM" id="SSF52540">
    <property type="entry name" value="P-loop containing nucleoside triphosphate hydrolases"/>
    <property type="match status" value="1"/>
</dbReference>